<dbReference type="Pfam" id="PF00082">
    <property type="entry name" value="Peptidase_S8"/>
    <property type="match status" value="1"/>
</dbReference>
<dbReference type="AlphaFoldDB" id="A0A068Z735"/>
<evidence type="ECO:0000259" key="1">
    <source>
        <dbReference type="Pfam" id="PF00082"/>
    </source>
</evidence>
<evidence type="ECO:0000313" key="2">
    <source>
        <dbReference type="EMBL" id="QLH61952.1"/>
    </source>
</evidence>
<dbReference type="RefSeq" id="WP_040264661.1">
    <property type="nucleotide sequence ID" value="NZ_CP050855.1"/>
</dbReference>
<proteinExistence type="predicted"/>
<dbReference type="Gene3D" id="3.40.50.200">
    <property type="entry name" value="Peptidase S8/S53 domain"/>
    <property type="match status" value="1"/>
</dbReference>
<dbReference type="InterPro" id="IPR034074">
    <property type="entry name" value="Y4bN_pept_dom"/>
</dbReference>
<dbReference type="Proteomes" id="UP000042738">
    <property type="component" value="Chromosome"/>
</dbReference>
<dbReference type="STRING" id="138074.SYMBAF_180031"/>
<dbReference type="EMBL" id="CP050855">
    <property type="protein sequence ID" value="QLH61952.1"/>
    <property type="molecule type" value="Genomic_DNA"/>
</dbReference>
<dbReference type="GO" id="GO:0004252">
    <property type="term" value="F:serine-type endopeptidase activity"/>
    <property type="evidence" value="ECO:0007669"/>
    <property type="project" value="InterPro"/>
</dbReference>
<organism evidence="2 3">
    <name type="scientific">Serratia symbiotica</name>
    <dbReference type="NCBI Taxonomy" id="138074"/>
    <lineage>
        <taxon>Bacteria</taxon>
        <taxon>Pseudomonadati</taxon>
        <taxon>Pseudomonadota</taxon>
        <taxon>Gammaproteobacteria</taxon>
        <taxon>Enterobacterales</taxon>
        <taxon>Yersiniaceae</taxon>
        <taxon>Serratia</taxon>
    </lineage>
</organism>
<reference evidence="2 3" key="1">
    <citation type="journal article" date="2014" name="Genome Announc.">
        <title>Whole-Genome Sequence of Serratia symbiotica Strain CWBI-2.3T, a Free-Living Symbiont of the Black Bean Aphid Aphis fabae.</title>
        <authorList>
            <person name="Foray V."/>
            <person name="Grigorescu A.S."/>
            <person name="Sabri A."/>
            <person name="Haubruge E."/>
            <person name="Lognay G."/>
            <person name="Francis F."/>
            <person name="Fauconnier M.L."/>
            <person name="Hance T."/>
            <person name="Thonart P."/>
        </authorList>
    </citation>
    <scope>NUCLEOTIDE SEQUENCE [LARGE SCALE GENOMIC DNA]</scope>
    <source>
        <strain evidence="2">CWBI-2.3</strain>
    </source>
</reference>
<dbReference type="GeneID" id="93735294"/>
<sequence length="733" mass="80425">MAEKRNYIIGKAEVLASHTPPPKINPKSDPIYTFPEVMERLIPQFEKTVSRLNDLDDEVCPKDFAVAAITLHPSYIAKGHFPRTLFKEMAVSSIGSKGVEILPDRWTRNGPPAKSPTTKIFVAGKRYRLTEFSQELNYFTEDSRGASDLFRVWSVTEPDIADKIKHNTDAYKGFWEVGLQLMPVGGNDFIKTSFINYAGELGFDVKDSMAIEVGNLWFMPIAGDEECLPRLAKFSFLRVIRPLPAMRSFRPITRGMPVGANINLPDVQPYASDIRVAILDGGLPASHVLEPWVTNYTHADASASDHPDGPSHGLGVTSAFLFGPLWPGEKASRPYSYVDHHRILDSNIGTEDPFELYRTLSHLEDILLSRQYEFLNLSLGPALPIDDDEIHPWTSLIDIYLADGDTFLTIAAGNNGDSESSLGLNRIQVPSDCVNALSVGATDQVETGWKRASYSAVGPGRSPGLVKPDLVAFGGTPRQYFHVPSDLDLGKLVPTCGTSFSAPFLLRYAVGIRAILGHEISPLAIKALLINAADRAEHGKGEVGWGKVPDSISQIIESPPGTARILYQGELAAGKYLRVPLPIPESGIKGKVKIRATCCFSSPVDPQDTSMYTRAGVEITFRPDPEKTQSFFKQTSIATEAELRADAGKWESVLSADLNKIGDKLIRPCFEIHYMAREGGDQITGSKAASIRYAFVVSLESPKTPEIFSGILHSDSRLVEIQPRIPVPVPVIL</sequence>
<evidence type="ECO:0000313" key="3">
    <source>
        <dbReference type="Proteomes" id="UP000042738"/>
    </source>
</evidence>
<protein>
    <submittedName>
        <fullName evidence="2">S8 family peptidase</fullName>
    </submittedName>
</protein>
<accession>A0A068Z735</accession>
<gene>
    <name evidence="2" type="ORF">SYMBAF_01985</name>
</gene>
<dbReference type="SUPFAM" id="SSF52743">
    <property type="entry name" value="Subtilisin-like"/>
    <property type="match status" value="1"/>
</dbReference>
<feature type="domain" description="Peptidase S8/S53" evidence="1">
    <location>
        <begin position="273"/>
        <end position="546"/>
    </location>
</feature>
<dbReference type="InterPro" id="IPR036852">
    <property type="entry name" value="Peptidase_S8/S53_dom_sf"/>
</dbReference>
<dbReference type="CDD" id="cd04847">
    <property type="entry name" value="Peptidases_S8_Subtilisin_like_2"/>
    <property type="match status" value="1"/>
</dbReference>
<dbReference type="GO" id="GO:0006508">
    <property type="term" value="P:proteolysis"/>
    <property type="evidence" value="ECO:0007669"/>
    <property type="project" value="InterPro"/>
</dbReference>
<name>A0A068Z735_9GAMM</name>
<dbReference type="InterPro" id="IPR000209">
    <property type="entry name" value="Peptidase_S8/S53_dom"/>
</dbReference>